<proteinExistence type="predicted"/>
<keyword evidence="12" id="KW-1185">Reference proteome</keyword>
<feature type="domain" description="Type II secretion system protein GspC N-terminal" evidence="10">
    <location>
        <begin position="72"/>
        <end position="169"/>
    </location>
</feature>
<keyword evidence="8 9" id="KW-0472">Membrane</keyword>
<dbReference type="RefSeq" id="WP_072077707.1">
    <property type="nucleotide sequence ID" value="NZ_CP104006.1"/>
</dbReference>
<evidence type="ECO:0000256" key="3">
    <source>
        <dbReference type="ARBA" id="ARBA00022475"/>
    </source>
</evidence>
<gene>
    <name evidence="11" type="ORF">N0H69_07525</name>
</gene>
<name>A0ABY5UT49_9GAMM</name>
<evidence type="ECO:0000256" key="2">
    <source>
        <dbReference type="ARBA" id="ARBA00022448"/>
    </source>
</evidence>
<evidence type="ECO:0000256" key="5">
    <source>
        <dbReference type="ARBA" id="ARBA00022692"/>
    </source>
</evidence>
<comment type="subcellular location">
    <subcellularLocation>
        <location evidence="1">Cell inner membrane</location>
    </subcellularLocation>
</comment>
<sequence length="172" mass="20036">MLSFFTRIVITPFEMLVKLQVYILDIAIIICIIHQFYLGIGAIIYERGNSIPVLYEYTHTEDDNLTERSKWLEEIKQIDFFRTKNSDVRIDKENKIIADITDAPIYTGNLKLVGVLKHTDESQSIAILSINGEQNIYFIHNEIENTHRVIVSILADRIIISEKEQYYTLVIK</sequence>
<dbReference type="GeneID" id="75139838"/>
<feature type="transmembrane region" description="Helical" evidence="9">
    <location>
        <begin position="21"/>
        <end position="45"/>
    </location>
</feature>
<dbReference type="Pfam" id="PF11356">
    <property type="entry name" value="T2SSC"/>
    <property type="match status" value="1"/>
</dbReference>
<dbReference type="Proteomes" id="UP001057860">
    <property type="component" value="Chromosome"/>
</dbReference>
<evidence type="ECO:0000256" key="9">
    <source>
        <dbReference type="SAM" id="Phobius"/>
    </source>
</evidence>
<evidence type="ECO:0000313" key="12">
    <source>
        <dbReference type="Proteomes" id="UP001057860"/>
    </source>
</evidence>
<reference evidence="11" key="1">
    <citation type="submission" date="2022-08" db="EMBL/GenBank/DDBJ databases">
        <authorList>
            <person name="Bogun A."/>
            <person name="Kislichkina A."/>
            <person name="Solomentsev V."/>
            <person name="Skryabin Y."/>
            <person name="Sizova A."/>
            <person name="Platonov M."/>
            <person name="Dentovskaya S."/>
        </authorList>
    </citation>
    <scope>NUCLEOTIDE SEQUENCE</scope>
    <source>
        <strain evidence="11">SCPM-O-B-7604</strain>
    </source>
</reference>
<evidence type="ECO:0000313" key="11">
    <source>
        <dbReference type="EMBL" id="UWM46657.1"/>
    </source>
</evidence>
<keyword evidence="7 9" id="KW-1133">Transmembrane helix</keyword>
<keyword evidence="2" id="KW-0813">Transport</keyword>
<keyword evidence="5 9" id="KW-0812">Transmembrane</keyword>
<dbReference type="EMBL" id="CP104006">
    <property type="protein sequence ID" value="UWM46657.1"/>
    <property type="molecule type" value="Genomic_DNA"/>
</dbReference>
<evidence type="ECO:0000256" key="8">
    <source>
        <dbReference type="ARBA" id="ARBA00023136"/>
    </source>
</evidence>
<dbReference type="InterPro" id="IPR024961">
    <property type="entry name" value="T2SS_GspC_N"/>
</dbReference>
<evidence type="ECO:0000256" key="6">
    <source>
        <dbReference type="ARBA" id="ARBA00022927"/>
    </source>
</evidence>
<evidence type="ECO:0000256" key="1">
    <source>
        <dbReference type="ARBA" id="ARBA00004533"/>
    </source>
</evidence>
<organism evidence="11 12">
    <name type="scientific">Yersinia alsatica</name>
    <dbReference type="NCBI Taxonomy" id="2890317"/>
    <lineage>
        <taxon>Bacteria</taxon>
        <taxon>Pseudomonadati</taxon>
        <taxon>Pseudomonadota</taxon>
        <taxon>Gammaproteobacteria</taxon>
        <taxon>Enterobacterales</taxon>
        <taxon>Yersiniaceae</taxon>
        <taxon>Yersinia</taxon>
    </lineage>
</organism>
<evidence type="ECO:0000256" key="7">
    <source>
        <dbReference type="ARBA" id="ARBA00022989"/>
    </source>
</evidence>
<evidence type="ECO:0000256" key="4">
    <source>
        <dbReference type="ARBA" id="ARBA00022519"/>
    </source>
</evidence>
<evidence type="ECO:0000259" key="10">
    <source>
        <dbReference type="Pfam" id="PF11356"/>
    </source>
</evidence>
<keyword evidence="3" id="KW-1003">Cell membrane</keyword>
<keyword evidence="6" id="KW-0653">Protein transport</keyword>
<dbReference type="Gene3D" id="2.30.30.830">
    <property type="match status" value="1"/>
</dbReference>
<protein>
    <submittedName>
        <fullName evidence="11">General secretion pathway protein GspC</fullName>
    </submittedName>
</protein>
<keyword evidence="4" id="KW-0997">Cell inner membrane</keyword>
<accession>A0ABY5UT49</accession>